<evidence type="ECO:0000313" key="1">
    <source>
        <dbReference type="EMBL" id="AWX93102.1"/>
    </source>
</evidence>
<reference evidence="1 2" key="1">
    <citation type="submission" date="2018-06" db="EMBL/GenBank/DDBJ databases">
        <title>Complete genome sequence of Paracoccus mutanolyticus strain RSP-02 isolated from cellulosic waste.</title>
        <authorList>
            <person name="Amrutha R.N."/>
            <person name="Shrivastav A."/>
            <person name="Buddana S.K."/>
            <person name="Deshpande U."/>
            <person name="Prakasham R.S."/>
        </authorList>
    </citation>
    <scope>NUCLEOTIDE SEQUENCE [LARGE SCALE GENOMIC DNA]</scope>
    <source>
        <strain evidence="1 2">RSP-02</strain>
    </source>
</reference>
<organism evidence="1 2">
    <name type="scientific">Paracoccus mutanolyticus</name>
    <dbReference type="NCBI Taxonomy" id="1499308"/>
    <lineage>
        <taxon>Bacteria</taxon>
        <taxon>Pseudomonadati</taxon>
        <taxon>Pseudomonadota</taxon>
        <taxon>Alphaproteobacteria</taxon>
        <taxon>Rhodobacterales</taxon>
        <taxon>Paracoccaceae</taxon>
        <taxon>Paracoccus</taxon>
    </lineage>
</organism>
<sequence length="61" mass="6542">MDGSSLVLTNRHAVEAGFMANLPVVLIYPSGRKVKAYEARLTPKGMAEIARQMGRQPGGAQ</sequence>
<name>A0ABM6WRA0_9RHOB</name>
<accession>A0ABM6WRA0</accession>
<evidence type="ECO:0000313" key="2">
    <source>
        <dbReference type="Proteomes" id="UP000249922"/>
    </source>
</evidence>
<proteinExistence type="predicted"/>
<keyword evidence="2" id="KW-1185">Reference proteome</keyword>
<dbReference type="EMBL" id="CP030239">
    <property type="protein sequence ID" value="AWX93102.1"/>
    <property type="molecule type" value="Genomic_DNA"/>
</dbReference>
<gene>
    <name evidence="1" type="ORF">DPM13_07930</name>
</gene>
<dbReference type="Proteomes" id="UP000249922">
    <property type="component" value="Chromosome"/>
</dbReference>
<protein>
    <submittedName>
        <fullName evidence="1">Uncharacterized protein</fullName>
    </submittedName>
</protein>